<sequence>MWSVGSIWIGVWAGFGDVGGKGCTDYKGGRAYAEKLEESGWDGRVEVVETEDEDHVFHIRDPDSDNARLLVQRFAEFLRHVCNK</sequence>
<evidence type="ECO:0000256" key="1">
    <source>
        <dbReference type="SAM" id="SignalP"/>
    </source>
</evidence>
<evidence type="ECO:0008006" key="4">
    <source>
        <dbReference type="Google" id="ProtNLM"/>
    </source>
</evidence>
<evidence type="ECO:0000313" key="3">
    <source>
        <dbReference type="Proteomes" id="UP001642260"/>
    </source>
</evidence>
<organism evidence="2 3">
    <name type="scientific">Eruca vesicaria subsp. sativa</name>
    <name type="common">Garden rocket</name>
    <name type="synonym">Eruca sativa</name>
    <dbReference type="NCBI Taxonomy" id="29727"/>
    <lineage>
        <taxon>Eukaryota</taxon>
        <taxon>Viridiplantae</taxon>
        <taxon>Streptophyta</taxon>
        <taxon>Embryophyta</taxon>
        <taxon>Tracheophyta</taxon>
        <taxon>Spermatophyta</taxon>
        <taxon>Magnoliopsida</taxon>
        <taxon>eudicotyledons</taxon>
        <taxon>Gunneridae</taxon>
        <taxon>Pentapetalae</taxon>
        <taxon>rosids</taxon>
        <taxon>malvids</taxon>
        <taxon>Brassicales</taxon>
        <taxon>Brassicaceae</taxon>
        <taxon>Brassiceae</taxon>
        <taxon>Eruca</taxon>
    </lineage>
</organism>
<dbReference type="InterPro" id="IPR029058">
    <property type="entry name" value="AB_hydrolase_fold"/>
</dbReference>
<gene>
    <name evidence="2" type="ORF">ERUC_LOCUS22987</name>
</gene>
<proteinExistence type="predicted"/>
<accession>A0ABC8KFM8</accession>
<protein>
    <recommendedName>
        <fullName evidence="4">Alpha/beta hydrolase fold-3 domain-containing protein</fullName>
    </recommendedName>
</protein>
<dbReference type="Gene3D" id="3.40.50.1820">
    <property type="entry name" value="alpha/beta hydrolase"/>
    <property type="match status" value="1"/>
</dbReference>
<dbReference type="Proteomes" id="UP001642260">
    <property type="component" value="Unassembled WGS sequence"/>
</dbReference>
<reference evidence="2 3" key="1">
    <citation type="submission" date="2022-03" db="EMBL/GenBank/DDBJ databases">
        <authorList>
            <person name="Macdonald S."/>
            <person name="Ahmed S."/>
            <person name="Newling K."/>
        </authorList>
    </citation>
    <scope>NUCLEOTIDE SEQUENCE [LARGE SCALE GENOMIC DNA]</scope>
</reference>
<keyword evidence="3" id="KW-1185">Reference proteome</keyword>
<feature type="chain" id="PRO_5044770758" description="Alpha/beta hydrolase fold-3 domain-containing protein" evidence="1">
    <location>
        <begin position="21"/>
        <end position="84"/>
    </location>
</feature>
<dbReference type="AlphaFoldDB" id="A0ABC8KFM8"/>
<dbReference type="SUPFAM" id="SSF53474">
    <property type="entry name" value="alpha/beta-Hydrolases"/>
    <property type="match status" value="1"/>
</dbReference>
<comment type="caution">
    <text evidence="2">The sequence shown here is derived from an EMBL/GenBank/DDBJ whole genome shotgun (WGS) entry which is preliminary data.</text>
</comment>
<feature type="signal peptide" evidence="1">
    <location>
        <begin position="1"/>
        <end position="20"/>
    </location>
</feature>
<keyword evidence="1" id="KW-0732">Signal</keyword>
<name>A0ABC8KFM8_ERUVS</name>
<dbReference type="EMBL" id="CAKOAT010230709">
    <property type="protein sequence ID" value="CAH8357232.1"/>
    <property type="molecule type" value="Genomic_DNA"/>
</dbReference>
<evidence type="ECO:0000313" key="2">
    <source>
        <dbReference type="EMBL" id="CAH8357232.1"/>
    </source>
</evidence>